<keyword evidence="2" id="KW-1185">Reference proteome</keyword>
<comment type="caution">
    <text evidence="1">The sequence shown here is derived from an EMBL/GenBank/DDBJ whole genome shotgun (WGS) entry which is preliminary data.</text>
</comment>
<name>A0A5C6DJ41_9BACT</name>
<reference evidence="1 2" key="1">
    <citation type="submission" date="2019-02" db="EMBL/GenBank/DDBJ databases">
        <title>Deep-cultivation of Planctomycetes and their phenomic and genomic characterization uncovers novel biology.</title>
        <authorList>
            <person name="Wiegand S."/>
            <person name="Jogler M."/>
            <person name="Boedeker C."/>
            <person name="Pinto D."/>
            <person name="Vollmers J."/>
            <person name="Rivas-Marin E."/>
            <person name="Kohn T."/>
            <person name="Peeters S.H."/>
            <person name="Heuer A."/>
            <person name="Rast P."/>
            <person name="Oberbeckmann S."/>
            <person name="Bunk B."/>
            <person name="Jeske O."/>
            <person name="Meyerdierks A."/>
            <person name="Storesund J.E."/>
            <person name="Kallscheuer N."/>
            <person name="Luecker S."/>
            <person name="Lage O.M."/>
            <person name="Pohl T."/>
            <person name="Merkel B.J."/>
            <person name="Hornburger P."/>
            <person name="Mueller R.-W."/>
            <person name="Bruemmer F."/>
            <person name="Labrenz M."/>
            <person name="Spormann A.M."/>
            <person name="Op Den Camp H."/>
            <person name="Overmann J."/>
            <person name="Amann R."/>
            <person name="Jetten M.S.M."/>
            <person name="Mascher T."/>
            <person name="Medema M.H."/>
            <person name="Devos D.P."/>
            <person name="Kaster A.-K."/>
            <person name="Ovreas L."/>
            <person name="Rohde M."/>
            <person name="Galperin M.Y."/>
            <person name="Jogler C."/>
        </authorList>
    </citation>
    <scope>NUCLEOTIDE SEQUENCE [LARGE SCALE GENOMIC DNA]</scope>
    <source>
        <strain evidence="1 2">Poly41</strain>
    </source>
</reference>
<evidence type="ECO:0000313" key="2">
    <source>
        <dbReference type="Proteomes" id="UP000319143"/>
    </source>
</evidence>
<dbReference type="EMBL" id="SJPV01000007">
    <property type="protein sequence ID" value="TWU34919.1"/>
    <property type="molecule type" value="Genomic_DNA"/>
</dbReference>
<dbReference type="Proteomes" id="UP000319143">
    <property type="component" value="Unassembled WGS sequence"/>
</dbReference>
<proteinExistence type="predicted"/>
<evidence type="ECO:0000313" key="1">
    <source>
        <dbReference type="EMBL" id="TWU34919.1"/>
    </source>
</evidence>
<protein>
    <submittedName>
        <fullName evidence="1">Uncharacterized protein</fullName>
    </submittedName>
</protein>
<gene>
    <name evidence="1" type="ORF">Poly41_40620</name>
</gene>
<dbReference type="AlphaFoldDB" id="A0A5C6DJ41"/>
<sequence length="98" mass="10407">MAGRMEISHAAGVGWSVGQPPAVIIGLEGGKTNVQTRSLIVRNLHLVVYIGKCIAHTCFFNCFANGSKAIEKLNISVRGALSNPLGCKLAESPRPSIY</sequence>
<organism evidence="1 2">
    <name type="scientific">Novipirellula artificiosorum</name>
    <dbReference type="NCBI Taxonomy" id="2528016"/>
    <lineage>
        <taxon>Bacteria</taxon>
        <taxon>Pseudomonadati</taxon>
        <taxon>Planctomycetota</taxon>
        <taxon>Planctomycetia</taxon>
        <taxon>Pirellulales</taxon>
        <taxon>Pirellulaceae</taxon>
        <taxon>Novipirellula</taxon>
    </lineage>
</organism>
<accession>A0A5C6DJ41</accession>